<dbReference type="PANTHER" id="PTHR30482">
    <property type="entry name" value="HIGH-AFFINITY BRANCHED-CHAIN AMINO ACID TRANSPORT SYSTEM PERMEASE"/>
    <property type="match status" value="1"/>
</dbReference>
<feature type="transmembrane region" description="Helical" evidence="6">
    <location>
        <begin position="189"/>
        <end position="209"/>
    </location>
</feature>
<keyword evidence="3 6" id="KW-0812">Transmembrane</keyword>
<dbReference type="InterPro" id="IPR043428">
    <property type="entry name" value="LivM-like"/>
</dbReference>
<dbReference type="InterPro" id="IPR001851">
    <property type="entry name" value="ABC_transp_permease"/>
</dbReference>
<evidence type="ECO:0000256" key="5">
    <source>
        <dbReference type="ARBA" id="ARBA00023136"/>
    </source>
</evidence>
<evidence type="ECO:0000256" key="6">
    <source>
        <dbReference type="SAM" id="Phobius"/>
    </source>
</evidence>
<evidence type="ECO:0000256" key="3">
    <source>
        <dbReference type="ARBA" id="ARBA00022692"/>
    </source>
</evidence>
<evidence type="ECO:0000256" key="2">
    <source>
        <dbReference type="ARBA" id="ARBA00022475"/>
    </source>
</evidence>
<dbReference type="Pfam" id="PF02653">
    <property type="entry name" value="BPD_transp_2"/>
    <property type="match status" value="1"/>
</dbReference>
<evidence type="ECO:0000313" key="7">
    <source>
        <dbReference type="EMBL" id="SVD42526.1"/>
    </source>
</evidence>
<dbReference type="EMBL" id="UINC01149828">
    <property type="protein sequence ID" value="SVD42526.1"/>
    <property type="molecule type" value="Genomic_DNA"/>
</dbReference>
<feature type="transmembrane region" description="Helical" evidence="6">
    <location>
        <begin position="27"/>
        <end position="51"/>
    </location>
</feature>
<proteinExistence type="predicted"/>
<keyword evidence="2" id="KW-1003">Cell membrane</keyword>
<evidence type="ECO:0008006" key="8">
    <source>
        <dbReference type="Google" id="ProtNLM"/>
    </source>
</evidence>
<sequence length="287" mass="31906">MVIIPLLYSTGVISIETVNKLGRYMTYALVAVGLDLIWGYAGILGLCQALFFCLGGYAMGMYLAHHGGPEGIIDKTGWKLPACLYVVYPYKVSEAPQDALVPWFWKPFWSLPITVVLGLLIPGTVAFIIGYFGFRSRVRGVYFAILTQAITVAAQNFFSMNNMKFCGTNGLTRFEKIAGFELANSKVQFSLYLLTVVMLFLVYVLYRYIINSRLGRILIAVRDDENTLRFSGYKPYIYKLFAFVLAAATAGLAGMLYVPQMKIITPHNLGAERSILIVIYVAVGGRS</sequence>
<comment type="subcellular location">
    <subcellularLocation>
        <location evidence="1">Cell membrane</location>
        <topology evidence="1">Multi-pass membrane protein</topology>
    </subcellularLocation>
</comment>
<evidence type="ECO:0000256" key="4">
    <source>
        <dbReference type="ARBA" id="ARBA00022989"/>
    </source>
</evidence>
<evidence type="ECO:0000256" key="1">
    <source>
        <dbReference type="ARBA" id="ARBA00004651"/>
    </source>
</evidence>
<dbReference type="PANTHER" id="PTHR30482:SF4">
    <property type="entry name" value="SLR1201 PROTEIN"/>
    <property type="match status" value="1"/>
</dbReference>
<dbReference type="GO" id="GO:0005886">
    <property type="term" value="C:plasma membrane"/>
    <property type="evidence" value="ECO:0007669"/>
    <property type="project" value="UniProtKB-SubCell"/>
</dbReference>
<dbReference type="GO" id="GO:0015658">
    <property type="term" value="F:branched-chain amino acid transmembrane transporter activity"/>
    <property type="evidence" value="ECO:0007669"/>
    <property type="project" value="InterPro"/>
</dbReference>
<feature type="non-terminal residue" evidence="7">
    <location>
        <position position="287"/>
    </location>
</feature>
<feature type="transmembrane region" description="Helical" evidence="6">
    <location>
        <begin position="236"/>
        <end position="258"/>
    </location>
</feature>
<protein>
    <recommendedName>
        <fullName evidence="8">Urea ABC transporter permease subunit UrtC</fullName>
    </recommendedName>
</protein>
<dbReference type="InterPro" id="IPR017778">
    <property type="entry name" value="ABC_transptr_urea_perm_UrtC"/>
</dbReference>
<dbReference type="NCBIfam" id="TIGR03408">
    <property type="entry name" value="urea_trans_UrtC"/>
    <property type="match status" value="1"/>
</dbReference>
<feature type="transmembrane region" description="Helical" evidence="6">
    <location>
        <begin position="141"/>
        <end position="158"/>
    </location>
</feature>
<dbReference type="CDD" id="cd06581">
    <property type="entry name" value="TM_PBP1_LivM_like"/>
    <property type="match status" value="1"/>
</dbReference>
<dbReference type="AlphaFoldDB" id="A0A382V7I4"/>
<keyword evidence="5 6" id="KW-0472">Membrane</keyword>
<keyword evidence="4 6" id="KW-1133">Transmembrane helix</keyword>
<name>A0A382V7I4_9ZZZZ</name>
<reference evidence="7" key="1">
    <citation type="submission" date="2018-05" db="EMBL/GenBank/DDBJ databases">
        <authorList>
            <person name="Lanie J.A."/>
            <person name="Ng W.-L."/>
            <person name="Kazmierczak K.M."/>
            <person name="Andrzejewski T.M."/>
            <person name="Davidsen T.M."/>
            <person name="Wayne K.J."/>
            <person name="Tettelin H."/>
            <person name="Glass J.I."/>
            <person name="Rusch D."/>
            <person name="Podicherti R."/>
            <person name="Tsui H.-C.T."/>
            <person name="Winkler M.E."/>
        </authorList>
    </citation>
    <scope>NUCLEOTIDE SEQUENCE</scope>
</reference>
<organism evidence="7">
    <name type="scientific">marine metagenome</name>
    <dbReference type="NCBI Taxonomy" id="408172"/>
    <lineage>
        <taxon>unclassified sequences</taxon>
        <taxon>metagenomes</taxon>
        <taxon>ecological metagenomes</taxon>
    </lineage>
</organism>
<gene>
    <name evidence="7" type="ORF">METZ01_LOCUS395380</name>
</gene>
<feature type="transmembrane region" description="Helical" evidence="6">
    <location>
        <begin position="109"/>
        <end position="134"/>
    </location>
</feature>
<accession>A0A382V7I4</accession>